<dbReference type="CDD" id="cd00081">
    <property type="entry name" value="Hint"/>
    <property type="match status" value="1"/>
</dbReference>
<feature type="signal peptide" evidence="2">
    <location>
        <begin position="1"/>
        <end position="19"/>
    </location>
</feature>
<feature type="compositionally biased region" description="Polar residues" evidence="1">
    <location>
        <begin position="1094"/>
        <end position="1110"/>
    </location>
</feature>
<evidence type="ECO:0000313" key="4">
    <source>
        <dbReference type="EMBL" id="MQS16207.1"/>
    </source>
</evidence>
<gene>
    <name evidence="4" type="ORF">F7Q99_29265</name>
</gene>
<feature type="region of interest" description="Disordered" evidence="1">
    <location>
        <begin position="1057"/>
        <end position="1123"/>
    </location>
</feature>
<feature type="region of interest" description="Disordered" evidence="1">
    <location>
        <begin position="29"/>
        <end position="64"/>
    </location>
</feature>
<comment type="caution">
    <text evidence="4">The sequence shown here is derived from an EMBL/GenBank/DDBJ whole genome shotgun (WGS) entry which is preliminary data.</text>
</comment>
<feature type="chain" id="PRO_5026866323" description="Hint domain-containing protein" evidence="2">
    <location>
        <begin position="20"/>
        <end position="2413"/>
    </location>
</feature>
<dbReference type="PANTHER" id="PTHR32305">
    <property type="match status" value="1"/>
</dbReference>
<proteinExistence type="predicted"/>
<evidence type="ECO:0000313" key="5">
    <source>
        <dbReference type="Proteomes" id="UP000450000"/>
    </source>
</evidence>
<protein>
    <recommendedName>
        <fullName evidence="3">Hint domain-containing protein</fullName>
    </recommendedName>
</protein>
<sequence length="2413" mass="253151">MAAVVALAMAGVSVPPAAAWTFPQPEGEVWTPPNTPLGNETVPVKGRDVRPPGAKPAGRTAQWKPEAVAPVVTGTETVTLGLNSAEADAARKATGGASPASGGTTGTKAGALAVEVAPGAGKGESAHAVTVRVAGADKGKAAGAAGPLIALSDAEPVAGGNGRSASVTLDLKALQASGWSDRAALVALPACALTTPERPECRTQTPVPSKTDGSGKITADVTLPPAAAAPLAGKGQNGAVKTSFTTAQAAAADAGSGSSVVIAPTPSPSGPMGNYTATSLSPSMAWTAGSNAGNFTYNYPIQVPPSLGGAAPVVALGYNSAAVDGKTSAVNAQPSWIGDGWGYEPGFIERSYRSCDKAGITGSSDQCWGGQNATLSLGSHSGTIVRDDASGVWHLQSDDGSKIEQLTGAPKAAGDIDYRDMEYWRITTSDGVQYYFGLNHLPGGDGTDPAANSVLTVPVYSPNSGDPCYNSGSGKNSWCQMAWRWQLDYVIDPHGNLTTYKYATEGNKYQRGTVQGGGTGTLTDYQRAGYLKEIAYGQRLDDQKAAKGTASPAAKILFTVAERCTPGATTDCSESQRTTANANAWPDTPVDQICTDSTCVNSAPTFFTTKRLTTISTQVWVNSAPRTVDTWNLNQELADPGDGTKRLLQLDSIQRVPSNGQAEIKNLPAMQFEYKMRANRIDGLVPAEKMFMRPRIQGITTETGGRIDVLYTDPECSRVNNRMPASEDNNSMACMPTKWYQTDPATAKKTLITDWFDKPLVRSVVEQDRVSTPAIEKTTEYTYNGGAAWHRNDAEFADPRTWDNFRGYQSVTTTTGSGAASEAPKTQQTVTYLRGMDGDYLATGQRSVQVASPLGGTVTDSDWLSGRAVATEVYDKAGGTVQTISGSTYSGQPITATHTQSAGAPAIYARFPDSETTATTKAPLADGSWRTTTTVTTTDPANGNRVKQVNDKGDGTASAPETCTSVKYATSDNPQRVLLTSEIVTVQGPCGTTASAANTIAGIRTLYDGRPFSKAGATGDATSTQVLDHFDQAGNPVYIQGATATFDAYGRPLTTATTDGSAYDRDGAQVSGPSTTPAVTSMAFTPASGALPTETRSTGPMPGWTSTVTQDPARGSPLTDTDVNGRVTTAQYDALGRITAVWAPDRPTSELPSKKFTYAVNGTTAPSTVKTEWINDDAVTYSANIDIYDGLGRPRQTQRTSDAKPTGRLITDTVYDTHGWVIKTSNPYYEKGSFPTESVFIPAADGQVPGQMWNTYDGRGRALRSEFRSYGNLQWATTTAYPGADRTDVTPPAGAMPTTAVIDARGHTTALWQYRTTSATGNAADADVTTYGYTPGGLASTRTDSSGNTWSYTYDLRGRQVSASDPDTGVSQTFYDVNSRIDHTVDAKNNTLAYSYDLLGRRTGMYNGSVAPANQLASWTYDTILKGQPTSSTRYVGGASGAAYTKAVTGYDTAYRPLGASVTIPSAEGALAGTYTTTNTYSPVIGSLKKVSIPAAGGLPAETVSYGRTITGLLTAAASLNKAVIAKVEYDALARPVRTTAGEYGKQVVSTQQYDWSTGRVINSFVDRQVGTTSVDQTSYTYTPSGRVTSATTVQDASVTDTQCFTYDYLGRLTNAWTDTGGTFTTADWTDTSGVVHGTGSSTTVAGIGGCKNATGPAVVSPGGRTIGGPAPYWNTYGYDATGNRTSLVQHDITGNSLNDTTTTQTFGAAKSLNTPTSAPNTGGGTGGPHALLTSTTTGPSGTKAVGYQYDAKGRTTAITDTSGTTTLTWNGEDKLESLVKTGQAGATTYLYDADGNQLIRRNPGKTTLNLPTDELTLDTASGSLSNVRSIAGPGGLTYTRVTAAIGGGQVLIQASDPHGTNNLQITATATQPATRRLSDPFGNPRGTQPAAAAWAGSKGFVGGSKDDTTGLTNLGARQYDPGTGRFISPDPILDTANPQQWNGYGYSENDPVNLSDPSGLSSEECGKLYDCHGGTITFSNTAETSGYVDADTQRRYYETFKDDTQSTTHQWISDQITKHPGVSKPMVVKPMSKYDQGVADVLIGFVNGLVQPAKDLKGCVTGKGCKPLATDANPIAGTIQSVSGMVDTGKQMYHQIQNGEYEYTGGEITGLILIALVTHKVAKGLGAEVPCRNSFPPDTPVLMADGSAKAIGDINPDDTVTATDPQTGQTSSETVTAKIVGHDDTQFTELTLSTSDGKTTPQTTHSLVSTAHHPYWDETTKTWTDAQDLQAGHQLYYPGHGLVVLLAIRTYTTAPQTAHNLTVANLHTYYVLAGNTPVLVHNSNCGPDLGGNWTPRAKSAINGVADCDQCALDIQKALGGGDIYQVAGRFPGARPYVYRGVETNWPQHFVVIKDGRAFDAWTGRGGESIEDYMKNFADPSIPGDDANEILKLTPGTLTPNPASGGLTWRPNP</sequence>
<dbReference type="Gene3D" id="2.170.16.10">
    <property type="entry name" value="Hedgehog/Intein (Hint) domain"/>
    <property type="match status" value="1"/>
</dbReference>
<dbReference type="OrthoDB" id="291011at2"/>
<keyword evidence="2" id="KW-0732">Signal</keyword>
<organism evidence="4 5">
    <name type="scientific">Streptomyces kaniharaensis</name>
    <dbReference type="NCBI Taxonomy" id="212423"/>
    <lineage>
        <taxon>Bacteria</taxon>
        <taxon>Bacillati</taxon>
        <taxon>Actinomycetota</taxon>
        <taxon>Actinomycetes</taxon>
        <taxon>Kitasatosporales</taxon>
        <taxon>Streptomycetaceae</taxon>
        <taxon>Streptomyces</taxon>
    </lineage>
</organism>
<dbReference type="SMART" id="SM00306">
    <property type="entry name" value="HintN"/>
    <property type="match status" value="1"/>
</dbReference>
<feature type="compositionally biased region" description="Polar residues" evidence="1">
    <location>
        <begin position="1071"/>
        <end position="1083"/>
    </location>
</feature>
<accession>A0A6N7L0K7</accession>
<dbReference type="EMBL" id="WBOF01000002">
    <property type="protein sequence ID" value="MQS16207.1"/>
    <property type="molecule type" value="Genomic_DNA"/>
</dbReference>
<dbReference type="PANTHER" id="PTHR32305:SF17">
    <property type="entry name" value="TRNA NUCLEASE WAPA"/>
    <property type="match status" value="1"/>
</dbReference>
<dbReference type="Pfam" id="PF05593">
    <property type="entry name" value="RHS_repeat"/>
    <property type="match status" value="1"/>
</dbReference>
<dbReference type="InterPro" id="IPR003587">
    <property type="entry name" value="Hint_dom_N"/>
</dbReference>
<dbReference type="Gene3D" id="2.180.10.10">
    <property type="entry name" value="RHS repeat-associated core"/>
    <property type="match status" value="2"/>
</dbReference>
<evidence type="ECO:0000256" key="2">
    <source>
        <dbReference type="SAM" id="SignalP"/>
    </source>
</evidence>
<evidence type="ECO:0000256" key="1">
    <source>
        <dbReference type="SAM" id="MobiDB-lite"/>
    </source>
</evidence>
<dbReference type="InterPro" id="IPR036844">
    <property type="entry name" value="Hint_dom_sf"/>
</dbReference>
<dbReference type="SUPFAM" id="SSF51294">
    <property type="entry name" value="Hedgehog/intein (Hint) domain"/>
    <property type="match status" value="1"/>
</dbReference>
<dbReference type="Proteomes" id="UP000450000">
    <property type="component" value="Unassembled WGS sequence"/>
</dbReference>
<feature type="domain" description="Hint" evidence="3">
    <location>
        <begin position="2133"/>
        <end position="2240"/>
    </location>
</feature>
<name>A0A6N7L0K7_9ACTN</name>
<feature type="region of interest" description="Disordered" evidence="1">
    <location>
        <begin position="2394"/>
        <end position="2413"/>
    </location>
</feature>
<dbReference type="InterPro" id="IPR022385">
    <property type="entry name" value="Rhs_assc_core"/>
</dbReference>
<dbReference type="Pfam" id="PF07591">
    <property type="entry name" value="PT-HINT"/>
    <property type="match status" value="1"/>
</dbReference>
<dbReference type="NCBIfam" id="TIGR03696">
    <property type="entry name" value="Rhs_assc_core"/>
    <property type="match status" value="1"/>
</dbReference>
<evidence type="ECO:0000259" key="3">
    <source>
        <dbReference type="SMART" id="SM00306"/>
    </source>
</evidence>
<keyword evidence="5" id="KW-1185">Reference proteome</keyword>
<dbReference type="RefSeq" id="WP_153466940.1">
    <property type="nucleotide sequence ID" value="NZ_WBOF01000002.1"/>
</dbReference>
<reference evidence="4 5" key="1">
    <citation type="submission" date="2019-09" db="EMBL/GenBank/DDBJ databases">
        <title>Genome Sequences of Streptomyces kaniharaensis ATCC 21070.</title>
        <authorList>
            <person name="Zhu W."/>
            <person name="De Crecy-Lagard V."/>
            <person name="Richards N.G."/>
        </authorList>
    </citation>
    <scope>NUCLEOTIDE SEQUENCE [LARGE SCALE GENOMIC DNA]</scope>
    <source>
        <strain evidence="4 5">SF-557</strain>
    </source>
</reference>
<dbReference type="InterPro" id="IPR031325">
    <property type="entry name" value="RHS_repeat"/>
</dbReference>
<dbReference type="InterPro" id="IPR006530">
    <property type="entry name" value="YD"/>
</dbReference>
<feature type="region of interest" description="Disordered" evidence="1">
    <location>
        <begin position="932"/>
        <end position="960"/>
    </location>
</feature>
<dbReference type="NCBIfam" id="TIGR01643">
    <property type="entry name" value="YD_repeat_2x"/>
    <property type="match status" value="2"/>
</dbReference>
<dbReference type="InterPro" id="IPR050708">
    <property type="entry name" value="T6SS_VgrG/RHS"/>
</dbReference>